<dbReference type="Proteomes" id="UP001597119">
    <property type="component" value="Unassembled WGS sequence"/>
</dbReference>
<evidence type="ECO:0000313" key="3">
    <source>
        <dbReference type="Proteomes" id="UP001597119"/>
    </source>
</evidence>
<sequence length="473" mass="50986">MSMPGASSSKSVSVALGTRYPSRLVARNPGPVSGSLRTQWTDETDSASFDFSNIRATDEETDDFWNGDRSFNTGILVYDPSYNVYQGAPVSVYEHSVLFNRFRDGNRPVTGQTLIDGKDITVITLDGKLDRAASDTVSVDVEPVSSSDRTIQVTDTGSGNVELTFKSQFPEATWESILEAEYDPDGTAPDKYISDISDTGDDSPYDITLELEPDTNYNLRMANVGVGNGIPERELAYVTDVEGDGSSVTEGNTQELVIEARDEHNNPLSDVTVELDEGDSDADSSEFDDVKKTTSADGRVSFSYEPSSTGDKDIVFSASEQDDVPDSVPAEQEVTFDVTVQASGGGGGGGGGGDGDGDGDGQPPIIETFDVTDNSFEIGWYSSALYEIEWTVTDPDGDIGPDSVTVFVYNKDDNEMQDTFSGLDKTETSSGNWDYDNQYEIQLEAEDDAGNKVCKVIKGKADGNSNNENKKTC</sequence>
<evidence type="ECO:0000256" key="1">
    <source>
        <dbReference type="SAM" id="MobiDB-lite"/>
    </source>
</evidence>
<keyword evidence="3" id="KW-1185">Reference proteome</keyword>
<dbReference type="RefSeq" id="WP_247377780.1">
    <property type="nucleotide sequence ID" value="NZ_JALLGV010000004.1"/>
</dbReference>
<evidence type="ECO:0008006" key="4">
    <source>
        <dbReference type="Google" id="ProtNLM"/>
    </source>
</evidence>
<dbReference type="Gene3D" id="2.60.40.10">
    <property type="entry name" value="Immunoglobulins"/>
    <property type="match status" value="1"/>
</dbReference>
<accession>A0ABD6C6L0</accession>
<dbReference type="EMBL" id="JBHUDJ010000001">
    <property type="protein sequence ID" value="MFD1585449.1"/>
    <property type="molecule type" value="Genomic_DNA"/>
</dbReference>
<dbReference type="InterPro" id="IPR013783">
    <property type="entry name" value="Ig-like_fold"/>
</dbReference>
<dbReference type="AlphaFoldDB" id="A0ABD6C6L0"/>
<feature type="compositionally biased region" description="Acidic residues" evidence="1">
    <location>
        <begin position="273"/>
        <end position="287"/>
    </location>
</feature>
<organism evidence="2 3">
    <name type="scientific">Halorientalis brevis</name>
    <dbReference type="NCBI Taxonomy" id="1126241"/>
    <lineage>
        <taxon>Archaea</taxon>
        <taxon>Methanobacteriati</taxon>
        <taxon>Methanobacteriota</taxon>
        <taxon>Stenosarchaea group</taxon>
        <taxon>Halobacteria</taxon>
        <taxon>Halobacteriales</taxon>
        <taxon>Haloarculaceae</taxon>
        <taxon>Halorientalis</taxon>
    </lineage>
</organism>
<feature type="region of interest" description="Disordered" evidence="1">
    <location>
        <begin position="340"/>
        <end position="363"/>
    </location>
</feature>
<name>A0ABD6C6L0_9EURY</name>
<gene>
    <name evidence="2" type="ORF">ACFR9U_00520</name>
</gene>
<evidence type="ECO:0000313" key="2">
    <source>
        <dbReference type="EMBL" id="MFD1585449.1"/>
    </source>
</evidence>
<comment type="caution">
    <text evidence="2">The sequence shown here is derived from an EMBL/GenBank/DDBJ whole genome shotgun (WGS) entry which is preliminary data.</text>
</comment>
<feature type="region of interest" description="Disordered" evidence="1">
    <location>
        <begin position="182"/>
        <end position="204"/>
    </location>
</feature>
<reference evidence="2 3" key="1">
    <citation type="journal article" date="2019" name="Int. J. Syst. Evol. Microbiol.">
        <title>The Global Catalogue of Microorganisms (GCM) 10K type strain sequencing project: providing services to taxonomists for standard genome sequencing and annotation.</title>
        <authorList>
            <consortium name="The Broad Institute Genomics Platform"/>
            <consortium name="The Broad Institute Genome Sequencing Center for Infectious Disease"/>
            <person name="Wu L."/>
            <person name="Ma J."/>
        </authorList>
    </citation>
    <scope>NUCLEOTIDE SEQUENCE [LARGE SCALE GENOMIC DNA]</scope>
    <source>
        <strain evidence="2 3">CGMCC 1.12125</strain>
    </source>
</reference>
<feature type="region of interest" description="Disordered" evidence="1">
    <location>
        <begin position="272"/>
        <end position="294"/>
    </location>
</feature>
<feature type="compositionally biased region" description="Gly residues" evidence="1">
    <location>
        <begin position="343"/>
        <end position="354"/>
    </location>
</feature>
<proteinExistence type="predicted"/>
<protein>
    <recommendedName>
        <fullName evidence="4">Big-1 domain-containing protein</fullName>
    </recommendedName>
</protein>